<gene>
    <name evidence="1" type="ORF">CLAC_07280</name>
</gene>
<evidence type="ECO:0000313" key="2">
    <source>
        <dbReference type="Proteomes" id="UP000058446"/>
    </source>
</evidence>
<dbReference type="EMBL" id="CP006841">
    <property type="protein sequence ID" value="ALA68547.1"/>
    <property type="molecule type" value="Genomic_DNA"/>
</dbReference>
<name>A0A0K2H3D8_9CORY</name>
<evidence type="ECO:0000313" key="1">
    <source>
        <dbReference type="EMBL" id="ALA68547.1"/>
    </source>
</evidence>
<dbReference type="KEGG" id="clw:CLAC_07280"/>
<sequence length="367" mass="41721">MHDNYQLVVHGVDGSKWPIHGRGEHPQVRLLEGALGDFYDAPLATAHKARVGQPGSSFLGARDLERHVVLRVGFFDTDWQRWESRFRRAFSPTADATLVVRTEQSGERHLRVRLEEHPQFEDGLDPFSQGIMVKKFVLIAHNPYWVDPVIYTDTFTFDGSNWFSGSVTVNNPTDVPVWPKWTLTSPAKFGLGDIPIGQSHDQDRVVWIPFQATGSTALVDTDPIQELITSNGEPLWELMNGQFFMHQIPPFTPDTKIPVRVDPFPLIPVIIDPAVRTWIAQKLEQLVGTMGLRNFLALTPEEIGRRVSEWMQGVRPDWVPELTSKQISEFTGEAIAKILRETYGRITNIAGAEAQIHLERRWRHPWG</sequence>
<keyword evidence="2" id="KW-1185">Reference proteome</keyword>
<reference evidence="1 2" key="1">
    <citation type="submission" date="2013-10" db="EMBL/GenBank/DDBJ databases">
        <title>Complete genome sequence of Corynebacterium lactis DSM 45799(T), isolated from raw cow milk.</title>
        <authorList>
            <person name="Ruckert C."/>
            <person name="Albersmeier A."/>
            <person name="Lipski A."/>
            <person name="Kalinowski J."/>
        </authorList>
    </citation>
    <scope>NUCLEOTIDE SEQUENCE [LARGE SCALE GENOMIC DNA]</scope>
    <source>
        <strain evidence="1 2">RW2-5</strain>
    </source>
</reference>
<accession>A0A0K2H3D8</accession>
<protein>
    <recommendedName>
        <fullName evidence="3">Minor tail protein</fullName>
    </recommendedName>
</protein>
<evidence type="ECO:0008006" key="3">
    <source>
        <dbReference type="Google" id="ProtNLM"/>
    </source>
</evidence>
<dbReference type="STRING" id="1408189.CLAC_07280"/>
<dbReference type="RefSeq" id="WP_053412316.1">
    <property type="nucleotide sequence ID" value="NZ_CP006841.1"/>
</dbReference>
<dbReference type="OrthoDB" id="4407402at2"/>
<organism evidence="1 2">
    <name type="scientific">Corynebacterium lactis RW2-5</name>
    <dbReference type="NCBI Taxonomy" id="1408189"/>
    <lineage>
        <taxon>Bacteria</taxon>
        <taxon>Bacillati</taxon>
        <taxon>Actinomycetota</taxon>
        <taxon>Actinomycetes</taxon>
        <taxon>Mycobacteriales</taxon>
        <taxon>Corynebacteriaceae</taxon>
        <taxon>Corynebacterium</taxon>
    </lineage>
</organism>
<dbReference type="AlphaFoldDB" id="A0A0K2H3D8"/>
<dbReference type="PATRIC" id="fig|1408189.4.peg.1458"/>
<proteinExistence type="predicted"/>
<dbReference type="Proteomes" id="UP000058446">
    <property type="component" value="Chromosome"/>
</dbReference>